<comment type="caution">
    <text evidence="1">The sequence shown here is derived from an EMBL/GenBank/DDBJ whole genome shotgun (WGS) entry which is preliminary data.</text>
</comment>
<dbReference type="PANTHER" id="PTHR45661">
    <property type="entry name" value="SURFACE ANTIGEN"/>
    <property type="match status" value="1"/>
</dbReference>
<dbReference type="Pfam" id="PF13306">
    <property type="entry name" value="LRR_5"/>
    <property type="match status" value="4"/>
</dbReference>
<protein>
    <recommendedName>
        <fullName evidence="2">Leucine-rich repeat domain-containing protein</fullName>
    </recommendedName>
</protein>
<gene>
    <name evidence="1" type="ORF">LCGC14_1908140</name>
</gene>
<evidence type="ECO:0008006" key="2">
    <source>
        <dbReference type="Google" id="ProtNLM"/>
    </source>
</evidence>
<dbReference type="PANTHER" id="PTHR45661:SF3">
    <property type="entry name" value="IG-LIKE DOMAIN-CONTAINING PROTEIN"/>
    <property type="match status" value="1"/>
</dbReference>
<dbReference type="InterPro" id="IPR032675">
    <property type="entry name" value="LRR_dom_sf"/>
</dbReference>
<proteinExistence type="predicted"/>
<reference evidence="1" key="1">
    <citation type="journal article" date="2015" name="Nature">
        <title>Complex archaea that bridge the gap between prokaryotes and eukaryotes.</title>
        <authorList>
            <person name="Spang A."/>
            <person name="Saw J.H."/>
            <person name="Jorgensen S.L."/>
            <person name="Zaremba-Niedzwiedzka K."/>
            <person name="Martijn J."/>
            <person name="Lind A.E."/>
            <person name="van Eijk R."/>
            <person name="Schleper C."/>
            <person name="Guy L."/>
            <person name="Ettema T.J."/>
        </authorList>
    </citation>
    <scope>NUCLEOTIDE SEQUENCE</scope>
</reference>
<organism evidence="1">
    <name type="scientific">marine sediment metagenome</name>
    <dbReference type="NCBI Taxonomy" id="412755"/>
    <lineage>
        <taxon>unclassified sequences</taxon>
        <taxon>metagenomes</taxon>
        <taxon>ecological metagenomes</taxon>
    </lineage>
</organism>
<evidence type="ECO:0000313" key="1">
    <source>
        <dbReference type="EMBL" id="KKL90092.1"/>
    </source>
</evidence>
<dbReference type="EMBL" id="LAZR01020107">
    <property type="protein sequence ID" value="KKL90092.1"/>
    <property type="molecule type" value="Genomic_DNA"/>
</dbReference>
<feature type="non-terminal residue" evidence="1">
    <location>
        <position position="1"/>
    </location>
</feature>
<sequence>EEIVKTPYGVKRIDTGLFWNTLFLEEVIIPETVKCIAGDAFIYCKNLKKINIPINVEEIGDDPFAGCDNLLITNDSPKFTIEDDVLFDENKKTLIHYFPHNPRIEYIIPETVGWIGKHSFYKCNNLECVTITKNVRFMGNNVFSDCPKIILKNESPFFVYEKGGLYNKELTEIFHYSMGLNNKIFEIANTVRKIGRNSFWNCRNLEKIIIPPSVREIGYNPFASCVNLEFDNYSDKFSVENGLLLDRKKTQLICCTSKIAEKEVELPSSLVNIGRNSFTGCESLRELNITSGVQQISRGVFSGCINLEKILIPKTVKQIGGWAFNGCNMLKQIKIHKDTKLATKALNNCDAEVVYFE</sequence>
<name>A0A0F9ISG0_9ZZZZ</name>
<accession>A0A0F9ISG0</accession>
<dbReference type="InterPro" id="IPR053139">
    <property type="entry name" value="Surface_bspA-like"/>
</dbReference>
<dbReference type="SUPFAM" id="SSF52058">
    <property type="entry name" value="L domain-like"/>
    <property type="match status" value="1"/>
</dbReference>
<dbReference type="Gene3D" id="3.80.10.10">
    <property type="entry name" value="Ribonuclease Inhibitor"/>
    <property type="match status" value="3"/>
</dbReference>
<dbReference type="AlphaFoldDB" id="A0A0F9ISG0"/>
<dbReference type="InterPro" id="IPR026906">
    <property type="entry name" value="LRR_5"/>
</dbReference>